<sequence>MPTKTRPVINPIMRRTRCFLLNWPENTRHIPRQVDSYGLDHLPSTLADVGVATEEDVVNLSSEGHLRVWCLNNLLV</sequence>
<keyword evidence="1" id="KW-0503">Monooxygenase</keyword>
<protein>
    <submittedName>
        <fullName evidence="1">Cytochrome P450 monooxygenase</fullName>
    </submittedName>
</protein>
<comment type="caution">
    <text evidence="1">The sequence shown here is derived from an EMBL/GenBank/DDBJ whole genome shotgun (WGS) entry which is preliminary data.</text>
</comment>
<dbReference type="AlphaFoldDB" id="A0A9P7RE07"/>
<proteinExistence type="predicted"/>
<organism evidence="1 2">
    <name type="scientific">Colletotrichum scovillei</name>
    <dbReference type="NCBI Taxonomy" id="1209932"/>
    <lineage>
        <taxon>Eukaryota</taxon>
        <taxon>Fungi</taxon>
        <taxon>Dikarya</taxon>
        <taxon>Ascomycota</taxon>
        <taxon>Pezizomycotina</taxon>
        <taxon>Sordariomycetes</taxon>
        <taxon>Hypocreomycetidae</taxon>
        <taxon>Glomerellales</taxon>
        <taxon>Glomerellaceae</taxon>
        <taxon>Colletotrichum</taxon>
        <taxon>Colletotrichum acutatum species complex</taxon>
    </lineage>
</organism>
<dbReference type="GO" id="GO:0004497">
    <property type="term" value="F:monooxygenase activity"/>
    <property type="evidence" value="ECO:0007669"/>
    <property type="project" value="UniProtKB-KW"/>
</dbReference>
<name>A0A9P7RE07_9PEZI</name>
<dbReference type="EMBL" id="JAESDN010000002">
    <property type="protein sequence ID" value="KAG7055892.1"/>
    <property type="molecule type" value="Genomic_DNA"/>
</dbReference>
<keyword evidence="2" id="KW-1185">Reference proteome</keyword>
<accession>A0A9P7RE07</accession>
<reference evidence="1" key="1">
    <citation type="submission" date="2021-05" db="EMBL/GenBank/DDBJ databases">
        <title>Comparative genomics of three Colletotrichum scovillei strains and genetic complementation revealed genes involved fungal growth and virulence on chili pepper.</title>
        <authorList>
            <person name="Hsieh D.-K."/>
            <person name="Chuang S.-C."/>
            <person name="Chen C.-Y."/>
            <person name="Chao Y.-T."/>
            <person name="Lu M.-Y.J."/>
            <person name="Lee M.-H."/>
            <person name="Shih M.-C."/>
        </authorList>
    </citation>
    <scope>NUCLEOTIDE SEQUENCE</scope>
    <source>
        <strain evidence="1">Coll-153</strain>
    </source>
</reference>
<keyword evidence="1" id="KW-0560">Oxidoreductase</keyword>
<evidence type="ECO:0000313" key="2">
    <source>
        <dbReference type="Proteomes" id="UP000699042"/>
    </source>
</evidence>
<dbReference type="Proteomes" id="UP000699042">
    <property type="component" value="Unassembled WGS sequence"/>
</dbReference>
<gene>
    <name evidence="1" type="ORF">JMJ77_008343</name>
</gene>
<evidence type="ECO:0000313" key="1">
    <source>
        <dbReference type="EMBL" id="KAG7055892.1"/>
    </source>
</evidence>